<dbReference type="Gene3D" id="3.40.390.10">
    <property type="entry name" value="Collagenase (Catalytic Domain)"/>
    <property type="match status" value="1"/>
</dbReference>
<proteinExistence type="predicted"/>
<evidence type="ECO:0000313" key="8">
    <source>
        <dbReference type="Proteomes" id="UP000537141"/>
    </source>
</evidence>
<reference evidence="7 8" key="1">
    <citation type="submission" date="2020-08" db="EMBL/GenBank/DDBJ databases">
        <title>Genomic Encyclopedia of Type Strains, Phase IV (KMG-IV): sequencing the most valuable type-strain genomes for metagenomic binning, comparative biology and taxonomic classification.</title>
        <authorList>
            <person name="Goeker M."/>
        </authorList>
    </citation>
    <scope>NUCLEOTIDE SEQUENCE [LARGE SCALE GENOMIC DNA]</scope>
    <source>
        <strain evidence="7 8">DSM 26287</strain>
    </source>
</reference>
<organism evidence="7 8">
    <name type="scientific">Thalassotalea piscium</name>
    <dbReference type="NCBI Taxonomy" id="1230533"/>
    <lineage>
        <taxon>Bacteria</taxon>
        <taxon>Pseudomonadati</taxon>
        <taxon>Pseudomonadota</taxon>
        <taxon>Gammaproteobacteria</taxon>
        <taxon>Alteromonadales</taxon>
        <taxon>Colwelliaceae</taxon>
        <taxon>Thalassotalea</taxon>
    </lineage>
</organism>
<dbReference type="InterPro" id="IPR024079">
    <property type="entry name" value="MetalloPept_cat_dom_sf"/>
</dbReference>
<dbReference type="SUPFAM" id="SSF55486">
    <property type="entry name" value="Metalloproteases ('zincins'), catalytic domain"/>
    <property type="match status" value="1"/>
</dbReference>
<dbReference type="InterPro" id="IPR003644">
    <property type="entry name" value="Calx_beta"/>
</dbReference>
<dbReference type="Pfam" id="PF13688">
    <property type="entry name" value="Reprolysin_5"/>
    <property type="match status" value="1"/>
</dbReference>
<gene>
    <name evidence="7" type="ORF">HNQ55_002486</name>
</gene>
<dbReference type="EMBL" id="JACHHU010000021">
    <property type="protein sequence ID" value="MBB6543962.1"/>
    <property type="molecule type" value="Genomic_DNA"/>
</dbReference>
<sequence>MMRLPTFCSLTLSLILTLFLSVAAFASTTPEQQAKSIKLSSVKAYSALDHHIVKIGVFYTNDLLDEFSIEEINRYVEAQFNAANIVMENSGVAIRRELGYLGVHPIENDPNQRIEDFLSRIRGNEGDLNRVIAGQYGLDYVTVLRPMNDNRFCGWAYYGDPYAILQMGGRCISNTLAAHEWGHNDGADHDKANSSAQPVKVYGHGYFCGGEGTIMSSPSGDKWNTRHNFYSTPDISIRGDACGEKDTANVVRMLNELKDNPFHMGNRQSDPEQLAFVRFTEQQPLLVKESDGVITVTVELVNAEGVPTTLGQKATIELITGEITALSNTKTVTKDYQPLAQHIVFQPGENRVDVEVIIVSDDVSESDETFKLILRNGDIISPLTSELEVTITENSIVTPTKVQFSQTDLVILSVGQSRDITLLRTGDLTAEFTAYLSVSNNLVTLSPEQVVFISGQSEATFSLSAIENSAGETALIQLANDQSQLGENISIEAYILADEIISFTDSSELSIKAGDTVTLTLNRTGELLSEFDVEVELSHNWMTASTSTVHFNAQQATQSFTVTIIADTYDKTGVISLVLAPENIGSIIERTVKVPAKIVVPVPDNSDDKPTSSGGSGSWLILMCLIMLTKRR</sequence>
<dbReference type="SUPFAM" id="SSF141072">
    <property type="entry name" value="CalX-like"/>
    <property type="match status" value="2"/>
</dbReference>
<evidence type="ECO:0000256" key="2">
    <source>
        <dbReference type="ARBA" id="ARBA00022737"/>
    </source>
</evidence>
<comment type="caution">
    <text evidence="7">The sequence shown here is derived from an EMBL/GenBank/DDBJ whole genome shotgun (WGS) entry which is preliminary data.</text>
</comment>
<evidence type="ECO:0000256" key="5">
    <source>
        <dbReference type="SAM" id="SignalP"/>
    </source>
</evidence>
<keyword evidence="8" id="KW-1185">Reference proteome</keyword>
<evidence type="ECO:0000313" key="7">
    <source>
        <dbReference type="EMBL" id="MBB6543962.1"/>
    </source>
</evidence>
<evidence type="ECO:0000259" key="6">
    <source>
        <dbReference type="Pfam" id="PF03160"/>
    </source>
</evidence>
<dbReference type="GO" id="GO:0016020">
    <property type="term" value="C:membrane"/>
    <property type="evidence" value="ECO:0007669"/>
    <property type="project" value="InterPro"/>
</dbReference>
<name>A0A7X0TU43_9GAMM</name>
<feature type="signal peptide" evidence="5">
    <location>
        <begin position="1"/>
        <end position="26"/>
    </location>
</feature>
<keyword evidence="4" id="KW-0406">Ion transport</keyword>
<dbReference type="GO" id="GO:0008237">
    <property type="term" value="F:metallopeptidase activity"/>
    <property type="evidence" value="ECO:0007669"/>
    <property type="project" value="InterPro"/>
</dbReference>
<dbReference type="GO" id="GO:0007154">
    <property type="term" value="P:cell communication"/>
    <property type="evidence" value="ECO:0007669"/>
    <property type="project" value="InterPro"/>
</dbReference>
<dbReference type="RefSeq" id="WP_184424730.1">
    <property type="nucleotide sequence ID" value="NZ_AP027362.1"/>
</dbReference>
<dbReference type="Gene3D" id="2.60.40.2030">
    <property type="match status" value="1"/>
</dbReference>
<keyword evidence="2" id="KW-0677">Repeat</keyword>
<dbReference type="Pfam" id="PF03160">
    <property type="entry name" value="Calx-beta"/>
    <property type="match status" value="1"/>
</dbReference>
<dbReference type="Proteomes" id="UP000537141">
    <property type="component" value="Unassembled WGS sequence"/>
</dbReference>
<keyword evidence="1 5" id="KW-0732">Signal</keyword>
<feature type="domain" description="Calx-beta" evidence="6">
    <location>
        <begin position="280"/>
        <end position="377"/>
    </location>
</feature>
<dbReference type="GO" id="GO:0030001">
    <property type="term" value="P:metal ion transport"/>
    <property type="evidence" value="ECO:0007669"/>
    <property type="project" value="TreeGrafter"/>
</dbReference>
<keyword evidence="3" id="KW-0106">Calcium</keyword>
<dbReference type="InterPro" id="IPR051171">
    <property type="entry name" value="CaCA"/>
</dbReference>
<evidence type="ECO:0000256" key="4">
    <source>
        <dbReference type="ARBA" id="ARBA00023065"/>
    </source>
</evidence>
<dbReference type="AlphaFoldDB" id="A0A7X0TU43"/>
<dbReference type="PANTHER" id="PTHR11878:SF65">
    <property type="entry name" value="NA_CA-EXCHANGE PROTEIN, ISOFORM G"/>
    <property type="match status" value="1"/>
</dbReference>
<accession>A0A7X0TU43</accession>
<feature type="chain" id="PRO_5031357512" description="Calx-beta domain-containing protein" evidence="5">
    <location>
        <begin position="27"/>
        <end position="632"/>
    </location>
</feature>
<protein>
    <recommendedName>
        <fullName evidence="6">Calx-beta domain-containing protein</fullName>
    </recommendedName>
</protein>
<dbReference type="PANTHER" id="PTHR11878">
    <property type="entry name" value="SODIUM/CALCIUM EXCHANGER"/>
    <property type="match status" value="1"/>
</dbReference>
<evidence type="ECO:0000256" key="3">
    <source>
        <dbReference type="ARBA" id="ARBA00022837"/>
    </source>
</evidence>
<evidence type="ECO:0000256" key="1">
    <source>
        <dbReference type="ARBA" id="ARBA00022729"/>
    </source>
</evidence>
<keyword evidence="4" id="KW-0813">Transport</keyword>
<dbReference type="InterPro" id="IPR038081">
    <property type="entry name" value="CalX-like_sf"/>
</dbReference>